<evidence type="ECO:0000256" key="4">
    <source>
        <dbReference type="ARBA" id="ARBA00022729"/>
    </source>
</evidence>
<evidence type="ECO:0000313" key="7">
    <source>
        <dbReference type="EMBL" id="KHS51045.1"/>
    </source>
</evidence>
<feature type="signal peptide" evidence="5">
    <location>
        <begin position="1"/>
        <end position="19"/>
    </location>
</feature>
<dbReference type="Proteomes" id="UP000031488">
    <property type="component" value="Unassembled WGS sequence"/>
</dbReference>
<dbReference type="PROSITE" id="PS51257">
    <property type="entry name" value="PROKAR_LIPOPROTEIN"/>
    <property type="match status" value="1"/>
</dbReference>
<dbReference type="Gene3D" id="3.40.50.1980">
    <property type="entry name" value="Nitrogenase molybdenum iron protein domain"/>
    <property type="match status" value="2"/>
</dbReference>
<accession>A0A0B9ANY6</accession>
<reference evidence="7 8" key="1">
    <citation type="submission" date="2014-11" db="EMBL/GenBank/DDBJ databases">
        <title>Draft Genome Sequence of Brevibacterium linens AE038-8.</title>
        <authorList>
            <person name="Maizel D."/>
            <person name="Utturkar S.M."/>
            <person name="Brown S.D."/>
            <person name="Ferrero M."/>
            <person name="Rosen B.P."/>
        </authorList>
    </citation>
    <scope>NUCLEOTIDE SEQUENCE [LARGE SCALE GENOMIC DNA]</scope>
    <source>
        <strain evidence="7 8">AE038-8</strain>
    </source>
</reference>
<keyword evidence="4 5" id="KW-0732">Signal</keyword>
<evidence type="ECO:0000313" key="8">
    <source>
        <dbReference type="Proteomes" id="UP000031488"/>
    </source>
</evidence>
<dbReference type="EMBL" id="JTJZ01000022">
    <property type="protein sequence ID" value="KHS51045.1"/>
    <property type="molecule type" value="Genomic_DNA"/>
</dbReference>
<dbReference type="InterPro" id="IPR051313">
    <property type="entry name" value="Bact_iron-sidero_bind"/>
</dbReference>
<organism evidence="7 8">
    <name type="scientific">Brevibacterium linens</name>
    <dbReference type="NCBI Taxonomy" id="1703"/>
    <lineage>
        <taxon>Bacteria</taxon>
        <taxon>Bacillati</taxon>
        <taxon>Actinomycetota</taxon>
        <taxon>Actinomycetes</taxon>
        <taxon>Micrococcales</taxon>
        <taxon>Brevibacteriaceae</taxon>
        <taxon>Brevibacterium</taxon>
    </lineage>
</organism>
<dbReference type="SUPFAM" id="SSF53807">
    <property type="entry name" value="Helical backbone' metal receptor"/>
    <property type="match status" value="1"/>
</dbReference>
<evidence type="ECO:0000256" key="3">
    <source>
        <dbReference type="ARBA" id="ARBA00022448"/>
    </source>
</evidence>
<comment type="similarity">
    <text evidence="2">Belongs to the bacterial solute-binding protein 8 family.</text>
</comment>
<dbReference type="PROSITE" id="PS50983">
    <property type="entry name" value="FE_B12_PBP"/>
    <property type="match status" value="1"/>
</dbReference>
<dbReference type="OrthoDB" id="7941913at2"/>
<dbReference type="GO" id="GO:1901678">
    <property type="term" value="P:iron coordination entity transport"/>
    <property type="evidence" value="ECO:0007669"/>
    <property type="project" value="UniProtKB-ARBA"/>
</dbReference>
<dbReference type="PANTHER" id="PTHR30532">
    <property type="entry name" value="IRON III DICITRATE-BINDING PERIPLASMIC PROTEIN"/>
    <property type="match status" value="1"/>
</dbReference>
<gene>
    <name evidence="7" type="ORF">AE0388_3117</name>
</gene>
<evidence type="ECO:0000256" key="2">
    <source>
        <dbReference type="ARBA" id="ARBA00008814"/>
    </source>
</evidence>
<evidence type="ECO:0000256" key="5">
    <source>
        <dbReference type="SAM" id="SignalP"/>
    </source>
</evidence>
<keyword evidence="3" id="KW-0813">Transport</keyword>
<keyword evidence="8" id="KW-1185">Reference proteome</keyword>
<comment type="subcellular location">
    <subcellularLocation>
        <location evidence="1">Cell envelope</location>
    </subcellularLocation>
</comment>
<dbReference type="AlphaFoldDB" id="A0A0B9ANY6"/>
<name>A0A0B9ANY6_BRELN</name>
<dbReference type="PATRIC" id="fig|1703.6.peg.3074"/>
<proteinExistence type="inferred from homology"/>
<dbReference type="RefSeq" id="WP_039211791.1">
    <property type="nucleotide sequence ID" value="NZ_JTJZ01000022.1"/>
</dbReference>
<evidence type="ECO:0000256" key="1">
    <source>
        <dbReference type="ARBA" id="ARBA00004196"/>
    </source>
</evidence>
<feature type="chain" id="PRO_5038837393" evidence="5">
    <location>
        <begin position="20"/>
        <end position="326"/>
    </location>
</feature>
<protein>
    <submittedName>
        <fullName evidence="7">ABC-type transporter, periplasmic subunit</fullName>
    </submittedName>
</protein>
<feature type="domain" description="Fe/B12 periplasmic-binding" evidence="6">
    <location>
        <begin position="61"/>
        <end position="326"/>
    </location>
</feature>
<dbReference type="InterPro" id="IPR002491">
    <property type="entry name" value="ABC_transptr_periplasmic_BD"/>
</dbReference>
<dbReference type="PANTHER" id="PTHR30532:SF24">
    <property type="entry name" value="FERRIC ENTEROBACTIN-BINDING PERIPLASMIC PROTEIN FEPB"/>
    <property type="match status" value="1"/>
</dbReference>
<evidence type="ECO:0000259" key="6">
    <source>
        <dbReference type="PROSITE" id="PS50983"/>
    </source>
</evidence>
<comment type="caution">
    <text evidence="7">The sequence shown here is derived from an EMBL/GenBank/DDBJ whole genome shotgun (WGS) entry which is preliminary data.</text>
</comment>
<sequence>MRRRQLLALSVLAPFALVACRGEGDGEAGSGASGAADSTPNFTYSPEGYDGLTIELDRPAKRIAADFYSAAGLAQYGITPVAVFGFGQNESPGKAFDQEGVEVVGTDMELDIEALAVAEPDILVAYGNEAGDGWTWWDEKVKGQVSELVPFVPVKLSGQSPDAMFAQYAAIAKALGRDTETGAIADKRKAFDDARARIRAVAKKQDDLTVLLANFTAEINYTSNSLGIAEMLSEDGLTLVGPDATGDSSWAEVSWEKMSDYPADVVLVHDASTDYEDNPVYKRLPAVEAGQLGTWDDKRAYTYDGYAKWLNELADVLDSAKKIVKN</sequence>
<dbReference type="Pfam" id="PF01497">
    <property type="entry name" value="Peripla_BP_2"/>
    <property type="match status" value="1"/>
</dbReference>
<dbReference type="GO" id="GO:0030288">
    <property type="term" value="C:outer membrane-bounded periplasmic space"/>
    <property type="evidence" value="ECO:0007669"/>
    <property type="project" value="TreeGrafter"/>
</dbReference>